<dbReference type="NCBIfam" id="NF033540">
    <property type="entry name" value="transpos_IS701"/>
    <property type="match status" value="1"/>
</dbReference>
<protein>
    <submittedName>
        <fullName evidence="1">Uncharacterized protein</fullName>
    </submittedName>
</protein>
<evidence type="ECO:0000313" key="2">
    <source>
        <dbReference type="Proteomes" id="UP000317835"/>
    </source>
</evidence>
<dbReference type="SUPFAM" id="SSF53098">
    <property type="entry name" value="Ribonuclease H-like"/>
    <property type="match status" value="1"/>
</dbReference>
<name>A0A518H1H6_9BACT</name>
<dbReference type="AlphaFoldDB" id="A0A518H1H6"/>
<proteinExistence type="predicted"/>
<keyword evidence="2" id="KW-1185">Reference proteome</keyword>
<sequence length="335" mass="39252">MPGIVEYPRLIQDALGHYGDLFENRCQRRHFAEYLTGLIVAERKAVLGIHGEFARTTDQSCLNRFLTEAPWDVQDLNERRLEQLQKDPSTRYSDQGVIPIDNTLIDRDGMLIPDAGWYRDHAEDRYKVAQDYLFINCVCTSGKHYPPEFRPVRKEGVCQAIGEPFRSHTALCRELIDWVCERDIPGDFTMDCYFTSVKVLNHIHGKADRFGRPRGYVGDLKSNRKVQWKGKVIKVSELAASIPPEDRKGLRIRDRRQWYFTVTLHIPEVNHKVRVVILWRYRQDPEPIKLLVTNRITWEVSRIVRVYRHRWTGTETSHRDGEQQLGLGDCQLRDH</sequence>
<evidence type="ECO:0000313" key="1">
    <source>
        <dbReference type="EMBL" id="QDV34688.1"/>
    </source>
</evidence>
<accession>A0A518H1H6</accession>
<gene>
    <name evidence="1" type="ORF">ElP_25820</name>
</gene>
<dbReference type="InterPro" id="IPR012337">
    <property type="entry name" value="RNaseH-like_sf"/>
</dbReference>
<dbReference type="KEGG" id="tpla:ElP_25820"/>
<dbReference type="Proteomes" id="UP000317835">
    <property type="component" value="Chromosome"/>
</dbReference>
<organism evidence="1 2">
    <name type="scientific">Tautonia plasticadhaerens</name>
    <dbReference type="NCBI Taxonomy" id="2527974"/>
    <lineage>
        <taxon>Bacteria</taxon>
        <taxon>Pseudomonadati</taxon>
        <taxon>Planctomycetota</taxon>
        <taxon>Planctomycetia</taxon>
        <taxon>Isosphaerales</taxon>
        <taxon>Isosphaeraceae</taxon>
        <taxon>Tautonia</taxon>
    </lineage>
</organism>
<reference evidence="1 2" key="1">
    <citation type="submission" date="2019-02" db="EMBL/GenBank/DDBJ databases">
        <title>Deep-cultivation of Planctomycetes and their phenomic and genomic characterization uncovers novel biology.</title>
        <authorList>
            <person name="Wiegand S."/>
            <person name="Jogler M."/>
            <person name="Boedeker C."/>
            <person name="Pinto D."/>
            <person name="Vollmers J."/>
            <person name="Rivas-Marin E."/>
            <person name="Kohn T."/>
            <person name="Peeters S.H."/>
            <person name="Heuer A."/>
            <person name="Rast P."/>
            <person name="Oberbeckmann S."/>
            <person name="Bunk B."/>
            <person name="Jeske O."/>
            <person name="Meyerdierks A."/>
            <person name="Storesund J.E."/>
            <person name="Kallscheuer N."/>
            <person name="Luecker S."/>
            <person name="Lage O.M."/>
            <person name="Pohl T."/>
            <person name="Merkel B.J."/>
            <person name="Hornburger P."/>
            <person name="Mueller R.-W."/>
            <person name="Bruemmer F."/>
            <person name="Labrenz M."/>
            <person name="Spormann A.M."/>
            <person name="Op den Camp H."/>
            <person name="Overmann J."/>
            <person name="Amann R."/>
            <person name="Jetten M.S.M."/>
            <person name="Mascher T."/>
            <person name="Medema M.H."/>
            <person name="Devos D.P."/>
            <person name="Kaster A.-K."/>
            <person name="Ovreas L."/>
            <person name="Rohde M."/>
            <person name="Galperin M.Y."/>
            <person name="Jogler C."/>
        </authorList>
    </citation>
    <scope>NUCLEOTIDE SEQUENCE [LARGE SCALE GENOMIC DNA]</scope>
    <source>
        <strain evidence="1 2">ElP</strain>
    </source>
</reference>
<dbReference type="EMBL" id="CP036426">
    <property type="protein sequence ID" value="QDV34688.1"/>
    <property type="molecule type" value="Genomic_DNA"/>
</dbReference>